<feature type="domain" description="RNA-binding protein AU-1/Ribonuclease E/G" evidence="8">
    <location>
        <begin position="209"/>
        <end position="333"/>
    </location>
</feature>
<comment type="caution">
    <text evidence="9">The sequence shown here is derived from an EMBL/GenBank/DDBJ whole genome shotgun (WGS) entry which is preliminary data.</text>
</comment>
<keyword evidence="10" id="KW-1185">Reference proteome</keyword>
<dbReference type="InterPro" id="IPR019307">
    <property type="entry name" value="RNA-bd_AU-1/RNase_E/G"/>
</dbReference>
<evidence type="ECO:0000256" key="4">
    <source>
        <dbReference type="ARBA" id="ARBA00022759"/>
    </source>
</evidence>
<dbReference type="PANTHER" id="PTHR30001:SF1">
    <property type="entry name" value="RIBONUCLEASE E_G-LIKE PROTEIN, CHLOROPLASTIC"/>
    <property type="match status" value="1"/>
</dbReference>
<keyword evidence="5" id="KW-0378">Hydrolase</keyword>
<dbReference type="GO" id="GO:0006364">
    <property type="term" value="P:rRNA processing"/>
    <property type="evidence" value="ECO:0007669"/>
    <property type="project" value="TreeGrafter"/>
</dbReference>
<evidence type="ECO:0000256" key="1">
    <source>
        <dbReference type="ARBA" id="ARBA00001946"/>
    </source>
</evidence>
<dbReference type="Pfam" id="PF10150">
    <property type="entry name" value="RNase_E_G"/>
    <property type="match status" value="2"/>
</dbReference>
<accession>A0A7C9IG36</accession>
<dbReference type="GO" id="GO:0046872">
    <property type="term" value="F:metal ion binding"/>
    <property type="evidence" value="ECO:0007669"/>
    <property type="project" value="UniProtKB-KW"/>
</dbReference>
<keyword evidence="4" id="KW-0255">Endonuclease</keyword>
<keyword evidence="2" id="KW-0540">Nuclease</keyword>
<evidence type="ECO:0000256" key="5">
    <source>
        <dbReference type="ARBA" id="ARBA00022801"/>
    </source>
</evidence>
<sequence>MKGSLVAFDTVNGREAAALMVDGVLTDLLIDPPEDRIRPGAIYHARAGRQMKGQGGVVLETPDGPLFLRQAKGIAPGQSILVQASTFAERDKAAPATSRVVFKSRFALITPGAPGLNVSRSIRDEERRVALTDLAADLHDTSLGGLILRSLAEDAEDEAVADDIVALTRVAAAVLGDPLTGAPARLLDGPGAHETALRDWAAPDMSDTEEGSFARHGIDDAIDRVRRAEQSLGAGASVVIEPTRALVAVDVNTGADTSPAAGLKANIAAARALPRLLALKGLGGQIVVDMAPMPKRDRVRVEQQIKSAFRSDAVETSFVGWTPLGHAELQRKRARLSLEELLT</sequence>
<protein>
    <submittedName>
        <fullName evidence="9">Ribonuclease G</fullName>
    </submittedName>
</protein>
<evidence type="ECO:0000256" key="3">
    <source>
        <dbReference type="ARBA" id="ARBA00022723"/>
    </source>
</evidence>
<keyword evidence="7" id="KW-0694">RNA-binding</keyword>
<organism evidence="9 10">
    <name type="scientific">Kangsaoukella pontilimi</name>
    <dbReference type="NCBI Taxonomy" id="2691042"/>
    <lineage>
        <taxon>Bacteria</taxon>
        <taxon>Pseudomonadati</taxon>
        <taxon>Pseudomonadota</taxon>
        <taxon>Alphaproteobacteria</taxon>
        <taxon>Rhodobacterales</taxon>
        <taxon>Paracoccaceae</taxon>
        <taxon>Kangsaoukella</taxon>
    </lineage>
</organism>
<reference evidence="9 10" key="1">
    <citation type="submission" date="2019-12" db="EMBL/GenBank/DDBJ databases">
        <authorList>
            <person name="Lee S.D."/>
        </authorList>
    </citation>
    <scope>NUCLEOTIDE SEQUENCE [LARGE SCALE GENOMIC DNA]</scope>
    <source>
        <strain evidence="9 10">GH1-50</strain>
    </source>
</reference>
<evidence type="ECO:0000313" key="9">
    <source>
        <dbReference type="EMBL" id="MXQ08024.1"/>
    </source>
</evidence>
<dbReference type="InterPro" id="IPR004659">
    <property type="entry name" value="RNase_E/G"/>
</dbReference>
<dbReference type="Proteomes" id="UP000480350">
    <property type="component" value="Unassembled WGS sequence"/>
</dbReference>
<dbReference type="GO" id="GO:0004540">
    <property type="term" value="F:RNA nuclease activity"/>
    <property type="evidence" value="ECO:0007669"/>
    <property type="project" value="InterPro"/>
</dbReference>
<evidence type="ECO:0000256" key="2">
    <source>
        <dbReference type="ARBA" id="ARBA00022722"/>
    </source>
</evidence>
<dbReference type="RefSeq" id="WP_160763861.1">
    <property type="nucleotide sequence ID" value="NZ_WUPT01000001.1"/>
</dbReference>
<keyword evidence="6" id="KW-0460">Magnesium</keyword>
<evidence type="ECO:0000256" key="6">
    <source>
        <dbReference type="ARBA" id="ARBA00022842"/>
    </source>
</evidence>
<dbReference type="AlphaFoldDB" id="A0A7C9IG36"/>
<dbReference type="GO" id="GO:0003723">
    <property type="term" value="F:RNA binding"/>
    <property type="evidence" value="ECO:0007669"/>
    <property type="project" value="UniProtKB-KW"/>
</dbReference>
<feature type="domain" description="RNA-binding protein AU-1/Ribonuclease E/G" evidence="8">
    <location>
        <begin position="103"/>
        <end position="206"/>
    </location>
</feature>
<comment type="cofactor">
    <cofactor evidence="1">
        <name>Mg(2+)</name>
        <dbReference type="ChEBI" id="CHEBI:18420"/>
    </cofactor>
</comment>
<dbReference type="EMBL" id="WUPT01000001">
    <property type="protein sequence ID" value="MXQ08024.1"/>
    <property type="molecule type" value="Genomic_DNA"/>
</dbReference>
<dbReference type="GO" id="GO:0005737">
    <property type="term" value="C:cytoplasm"/>
    <property type="evidence" value="ECO:0007669"/>
    <property type="project" value="TreeGrafter"/>
</dbReference>
<dbReference type="GO" id="GO:0004519">
    <property type="term" value="F:endonuclease activity"/>
    <property type="evidence" value="ECO:0007669"/>
    <property type="project" value="UniProtKB-KW"/>
</dbReference>
<evidence type="ECO:0000313" key="10">
    <source>
        <dbReference type="Proteomes" id="UP000480350"/>
    </source>
</evidence>
<proteinExistence type="predicted"/>
<dbReference type="GO" id="GO:0016787">
    <property type="term" value="F:hydrolase activity"/>
    <property type="evidence" value="ECO:0007669"/>
    <property type="project" value="UniProtKB-KW"/>
</dbReference>
<dbReference type="PANTHER" id="PTHR30001">
    <property type="entry name" value="RIBONUCLEASE"/>
    <property type="match status" value="1"/>
</dbReference>
<keyword evidence="3" id="KW-0479">Metal-binding</keyword>
<gene>
    <name evidence="9" type="ORF">GQ651_09225</name>
</gene>
<name>A0A7C9IG36_9RHOB</name>
<evidence type="ECO:0000256" key="7">
    <source>
        <dbReference type="ARBA" id="ARBA00022884"/>
    </source>
</evidence>
<reference evidence="9 10" key="2">
    <citation type="submission" date="2020-03" db="EMBL/GenBank/DDBJ databases">
        <title>Kangsaoukella pontilimi gen. nov., sp. nov., a new member of the family Rhodobacteraceae isolated from a tidal mudflat.</title>
        <authorList>
            <person name="Kim I.S."/>
        </authorList>
    </citation>
    <scope>NUCLEOTIDE SEQUENCE [LARGE SCALE GENOMIC DNA]</scope>
    <source>
        <strain evidence="9 10">GH1-50</strain>
    </source>
</reference>
<evidence type="ECO:0000259" key="8">
    <source>
        <dbReference type="Pfam" id="PF10150"/>
    </source>
</evidence>